<sequence>MSARLRPEWTPCDVREHCARNVTTSVEVAGEILGMSRSAAYAAIHRDSFPIPVIKVSQRRWVVPTAGLLRVLQLDVAPTP</sequence>
<keyword evidence="2" id="KW-1185">Reference proteome</keyword>
<gene>
    <name evidence="1" type="ORF">SAMN05216195_11422</name>
</gene>
<proteinExistence type="predicted"/>
<dbReference type="EMBL" id="FOFT01000014">
    <property type="protein sequence ID" value="SES42956.1"/>
    <property type="molecule type" value="Genomic_DNA"/>
</dbReference>
<accession>A0A1H9X9T6</accession>
<protein>
    <recommendedName>
        <fullName evidence="3">Helix-turn-helix domain-containing protein</fullName>
    </recommendedName>
</protein>
<reference evidence="2" key="1">
    <citation type="submission" date="2016-10" db="EMBL/GenBank/DDBJ databases">
        <authorList>
            <person name="Varghese N."/>
            <person name="Submissions S."/>
        </authorList>
    </citation>
    <scope>NUCLEOTIDE SEQUENCE [LARGE SCALE GENOMIC DNA]</scope>
    <source>
        <strain evidence="2">CGMCC 4.578</strain>
    </source>
</reference>
<name>A0A1H9X9T6_9PSEU</name>
<dbReference type="OrthoDB" id="3541350at2"/>
<dbReference type="RefSeq" id="WP_090070126.1">
    <property type="nucleotide sequence ID" value="NZ_FOFT01000014.1"/>
</dbReference>
<evidence type="ECO:0008006" key="3">
    <source>
        <dbReference type="Google" id="ProtNLM"/>
    </source>
</evidence>
<organism evidence="1 2">
    <name type="scientific">Lentzea flaviverrucosa</name>
    <dbReference type="NCBI Taxonomy" id="200379"/>
    <lineage>
        <taxon>Bacteria</taxon>
        <taxon>Bacillati</taxon>
        <taxon>Actinomycetota</taxon>
        <taxon>Actinomycetes</taxon>
        <taxon>Pseudonocardiales</taxon>
        <taxon>Pseudonocardiaceae</taxon>
        <taxon>Lentzea</taxon>
    </lineage>
</organism>
<dbReference type="AlphaFoldDB" id="A0A1H9X9T6"/>
<evidence type="ECO:0000313" key="2">
    <source>
        <dbReference type="Proteomes" id="UP000199028"/>
    </source>
</evidence>
<dbReference type="Proteomes" id="UP000199028">
    <property type="component" value="Unassembled WGS sequence"/>
</dbReference>
<evidence type="ECO:0000313" key="1">
    <source>
        <dbReference type="EMBL" id="SES42956.1"/>
    </source>
</evidence>